<keyword evidence="2" id="KW-1003">Cell membrane</keyword>
<evidence type="ECO:0000256" key="2">
    <source>
        <dbReference type="ARBA" id="ARBA00022475"/>
    </source>
</evidence>
<dbReference type="GO" id="GO:0005886">
    <property type="term" value="C:plasma membrane"/>
    <property type="evidence" value="ECO:0007669"/>
    <property type="project" value="UniProtKB-SubCell"/>
</dbReference>
<feature type="domain" description="Type II secretion system protein GspF" evidence="8">
    <location>
        <begin position="180"/>
        <end position="303"/>
    </location>
</feature>
<dbReference type="Gene3D" id="1.20.81.30">
    <property type="entry name" value="Type II secretion system (T2SS), domain F"/>
    <property type="match status" value="1"/>
</dbReference>
<dbReference type="Proteomes" id="UP000182306">
    <property type="component" value="Chromosome"/>
</dbReference>
<gene>
    <name evidence="9" type="primary">tadB</name>
    <name evidence="9" type="ORF">SAMCFNEI73_Ch2961</name>
</gene>
<evidence type="ECO:0000256" key="4">
    <source>
        <dbReference type="ARBA" id="ARBA00022989"/>
    </source>
</evidence>
<proteinExistence type="predicted"/>
<feature type="transmembrane region" description="Helical" evidence="7">
    <location>
        <begin position="287"/>
        <end position="306"/>
    </location>
</feature>
<sequence>MNCPEHLTKADTNMLSASLFPVLIFFLASTSVGGVMLAALYPRAAKASAYRQRFERVAGRTEITATETTDEERRDRRRSVEKTLREIDEQQKAHARKGGKPKLDVRLRQAGLGWSIRTYWSACAGSGLVTYFLVTLQGLGGLTALGFAIAGGLFLPHLYVNAKRNMRMKRFAAEFPNAVDVIVRGLKAGLPMTDCLRVIAAEAQEPVKGEFLTIAQDQTLGLPVDEAVERLCDRIPLSEARFFAIVIAIQSRTGGSLSEALGNLSKVLRERKKMKAKIKAMSAEAKSSAGIIGALPFLVAGAVYLTSPDYMSLLFTTFAGKMVLVGSALWMSIGTLIMRKMINFDF</sequence>
<evidence type="ECO:0000256" key="6">
    <source>
        <dbReference type="SAM" id="MobiDB-lite"/>
    </source>
</evidence>
<dbReference type="Pfam" id="PF00482">
    <property type="entry name" value="T2SSF"/>
    <property type="match status" value="1"/>
</dbReference>
<evidence type="ECO:0000259" key="8">
    <source>
        <dbReference type="Pfam" id="PF00482"/>
    </source>
</evidence>
<keyword evidence="4 7" id="KW-1133">Transmembrane helix</keyword>
<evidence type="ECO:0000313" key="10">
    <source>
        <dbReference type="Proteomes" id="UP000182306"/>
    </source>
</evidence>
<feature type="compositionally biased region" description="Basic and acidic residues" evidence="6">
    <location>
        <begin position="71"/>
        <end position="81"/>
    </location>
</feature>
<feature type="transmembrane region" description="Helical" evidence="7">
    <location>
        <begin position="20"/>
        <end position="41"/>
    </location>
</feature>
<organism evidence="9 10">
    <name type="scientific">Sinorhizobium americanum</name>
    <dbReference type="NCBI Taxonomy" id="194963"/>
    <lineage>
        <taxon>Bacteria</taxon>
        <taxon>Pseudomonadati</taxon>
        <taxon>Pseudomonadota</taxon>
        <taxon>Alphaproteobacteria</taxon>
        <taxon>Hyphomicrobiales</taxon>
        <taxon>Rhizobiaceae</taxon>
        <taxon>Sinorhizobium/Ensifer group</taxon>
        <taxon>Sinorhizobium</taxon>
    </lineage>
</organism>
<dbReference type="InterPro" id="IPR018076">
    <property type="entry name" value="T2SS_GspF_dom"/>
</dbReference>
<feature type="transmembrane region" description="Helical" evidence="7">
    <location>
        <begin position="140"/>
        <end position="160"/>
    </location>
</feature>
<evidence type="ECO:0000256" key="7">
    <source>
        <dbReference type="SAM" id="Phobius"/>
    </source>
</evidence>
<reference evidence="9 10" key="1">
    <citation type="submission" date="2015-10" db="EMBL/GenBank/DDBJ databases">
        <title>Genomic differences between typical nodule nitrogen-fixing rhizobial strains and those coming from bean seeds.</title>
        <authorList>
            <person name="Peralta H."/>
            <person name="Aguilar-Vera A."/>
            <person name="Diaz R."/>
            <person name="Mora Y."/>
            <person name="Martinez-Batallar G."/>
            <person name="Salazar E."/>
            <person name="Vargas-Lagunas C."/>
            <person name="Encarnacion S."/>
            <person name="Girard L."/>
            <person name="Mora J."/>
        </authorList>
    </citation>
    <scope>NUCLEOTIDE SEQUENCE [LARGE SCALE GENOMIC DNA]</scope>
    <source>
        <strain evidence="9 10">CFNEI 73</strain>
    </source>
</reference>
<feature type="region of interest" description="Disordered" evidence="6">
    <location>
        <begin position="61"/>
        <end position="81"/>
    </location>
</feature>
<dbReference type="InterPro" id="IPR042094">
    <property type="entry name" value="T2SS_GspF_sf"/>
</dbReference>
<dbReference type="AlphaFoldDB" id="A0A1L3LQC8"/>
<dbReference type="STRING" id="194963.SAMCFNEI73_Ch2961"/>
<feature type="transmembrane region" description="Helical" evidence="7">
    <location>
        <begin position="116"/>
        <end position="134"/>
    </location>
</feature>
<keyword evidence="5 7" id="KW-0472">Membrane</keyword>
<evidence type="ECO:0000313" key="9">
    <source>
        <dbReference type="EMBL" id="APG92233.1"/>
    </source>
</evidence>
<dbReference type="EMBL" id="CP013107">
    <property type="protein sequence ID" value="APG92233.1"/>
    <property type="molecule type" value="Genomic_DNA"/>
</dbReference>
<comment type="subcellular location">
    <subcellularLocation>
        <location evidence="1">Cell membrane</location>
        <topology evidence="1">Multi-pass membrane protein</topology>
    </subcellularLocation>
</comment>
<dbReference type="PANTHER" id="PTHR35007:SF1">
    <property type="entry name" value="PILUS ASSEMBLY PROTEIN"/>
    <property type="match status" value="1"/>
</dbReference>
<keyword evidence="3 7" id="KW-0812">Transmembrane</keyword>
<protein>
    <submittedName>
        <fullName evidence="9">Pilus assembly protein TadB</fullName>
    </submittedName>
</protein>
<evidence type="ECO:0000256" key="1">
    <source>
        <dbReference type="ARBA" id="ARBA00004651"/>
    </source>
</evidence>
<evidence type="ECO:0000256" key="5">
    <source>
        <dbReference type="ARBA" id="ARBA00023136"/>
    </source>
</evidence>
<evidence type="ECO:0000256" key="3">
    <source>
        <dbReference type="ARBA" id="ARBA00022692"/>
    </source>
</evidence>
<accession>A0A1L3LQC8</accession>
<name>A0A1L3LQC8_9HYPH</name>
<dbReference type="PANTHER" id="PTHR35007">
    <property type="entry name" value="INTEGRAL MEMBRANE PROTEIN-RELATED"/>
    <property type="match status" value="1"/>
</dbReference>
<keyword evidence="10" id="KW-1185">Reference proteome</keyword>
<dbReference type="KEGG" id="same:SAMCFNEI73_Ch2961"/>
<feature type="transmembrane region" description="Helical" evidence="7">
    <location>
        <begin position="318"/>
        <end position="338"/>
    </location>
</feature>